<gene>
    <name evidence="3" type="ORF">AAFF_G00062150</name>
</gene>
<organism evidence="3 4">
    <name type="scientific">Aldrovandia affinis</name>
    <dbReference type="NCBI Taxonomy" id="143900"/>
    <lineage>
        <taxon>Eukaryota</taxon>
        <taxon>Metazoa</taxon>
        <taxon>Chordata</taxon>
        <taxon>Craniata</taxon>
        <taxon>Vertebrata</taxon>
        <taxon>Euteleostomi</taxon>
        <taxon>Actinopterygii</taxon>
        <taxon>Neopterygii</taxon>
        <taxon>Teleostei</taxon>
        <taxon>Notacanthiformes</taxon>
        <taxon>Halosauridae</taxon>
        <taxon>Aldrovandia</taxon>
    </lineage>
</organism>
<reference evidence="3" key="1">
    <citation type="journal article" date="2023" name="Science">
        <title>Genome structures resolve the early diversification of teleost fishes.</title>
        <authorList>
            <person name="Parey E."/>
            <person name="Louis A."/>
            <person name="Montfort J."/>
            <person name="Bouchez O."/>
            <person name="Roques C."/>
            <person name="Iampietro C."/>
            <person name="Lluch J."/>
            <person name="Castinel A."/>
            <person name="Donnadieu C."/>
            <person name="Desvignes T."/>
            <person name="Floi Bucao C."/>
            <person name="Jouanno E."/>
            <person name="Wen M."/>
            <person name="Mejri S."/>
            <person name="Dirks R."/>
            <person name="Jansen H."/>
            <person name="Henkel C."/>
            <person name="Chen W.J."/>
            <person name="Zahm M."/>
            <person name="Cabau C."/>
            <person name="Klopp C."/>
            <person name="Thompson A.W."/>
            <person name="Robinson-Rechavi M."/>
            <person name="Braasch I."/>
            <person name="Lecointre G."/>
            <person name="Bobe J."/>
            <person name="Postlethwait J.H."/>
            <person name="Berthelot C."/>
            <person name="Roest Crollius H."/>
            <person name="Guiguen Y."/>
        </authorList>
    </citation>
    <scope>NUCLEOTIDE SEQUENCE</scope>
    <source>
        <strain evidence="3">NC1722</strain>
    </source>
</reference>
<keyword evidence="1" id="KW-0175">Coiled coil</keyword>
<sequence>MSNVRQKRETTGVGRKASLLPDQALPTTDDANVASSTLDAPLLQSMMDSLKSDIFVKIDALSASLRSEISSVRQELKSSIEPLQRTVDAHEETVRDLERAATDHSTRIDELESTVSMLTSQVKRLDDKCEDLEGRSRRNNIRVLGVPEGLEGPRATDFVAQLLQDLLGLNEKPLLDRAHRILREKPKEGTPPRPFVVRVHFFHIRSLILQRAGEKSPLLYKGRRISLFPDYTSSVAKKRAAFGAVKRTLRSYPNVKFGLLFPATLRITMPDGPSHRFEDPAAATDFVNKNCK</sequence>
<comment type="caution">
    <text evidence="3">The sequence shown here is derived from an EMBL/GenBank/DDBJ whole genome shotgun (WGS) entry which is preliminary data.</text>
</comment>
<protein>
    <recommendedName>
        <fullName evidence="5">Transposase element L1Md-A101/L1Md-A102/L1Md-A2</fullName>
    </recommendedName>
</protein>
<dbReference type="Proteomes" id="UP001221898">
    <property type="component" value="Unassembled WGS sequence"/>
</dbReference>
<dbReference type="Gene3D" id="1.20.5.340">
    <property type="match status" value="1"/>
</dbReference>
<feature type="compositionally biased region" description="Basic and acidic residues" evidence="2">
    <location>
        <begin position="1"/>
        <end position="10"/>
    </location>
</feature>
<accession>A0AAD7WES8</accession>
<dbReference type="PANTHER" id="PTHR11505">
    <property type="entry name" value="L1 TRANSPOSABLE ELEMENT-RELATED"/>
    <property type="match status" value="1"/>
</dbReference>
<dbReference type="InterPro" id="IPR004244">
    <property type="entry name" value="Transposase_22"/>
</dbReference>
<feature type="coiled-coil region" evidence="1">
    <location>
        <begin position="80"/>
        <end position="135"/>
    </location>
</feature>
<dbReference type="EMBL" id="JAINUG010000138">
    <property type="protein sequence ID" value="KAJ8393314.1"/>
    <property type="molecule type" value="Genomic_DNA"/>
</dbReference>
<dbReference type="Gene3D" id="3.30.70.1820">
    <property type="entry name" value="L1 transposable element, RRM domain"/>
    <property type="match status" value="1"/>
</dbReference>
<feature type="region of interest" description="Disordered" evidence="2">
    <location>
        <begin position="1"/>
        <end position="31"/>
    </location>
</feature>
<proteinExistence type="predicted"/>
<keyword evidence="4" id="KW-1185">Reference proteome</keyword>
<name>A0AAD7WES8_9TELE</name>
<evidence type="ECO:0000313" key="3">
    <source>
        <dbReference type="EMBL" id="KAJ8393314.1"/>
    </source>
</evidence>
<evidence type="ECO:0000256" key="2">
    <source>
        <dbReference type="SAM" id="MobiDB-lite"/>
    </source>
</evidence>
<evidence type="ECO:0008006" key="5">
    <source>
        <dbReference type="Google" id="ProtNLM"/>
    </source>
</evidence>
<evidence type="ECO:0000313" key="4">
    <source>
        <dbReference type="Proteomes" id="UP001221898"/>
    </source>
</evidence>
<dbReference type="AlphaFoldDB" id="A0AAD7WES8"/>
<evidence type="ECO:0000256" key="1">
    <source>
        <dbReference type="SAM" id="Coils"/>
    </source>
</evidence>